<proteinExistence type="predicted"/>
<reference evidence="2" key="1">
    <citation type="journal article" date="2023" name="Insect Mol. Biol.">
        <title>Genome sequencing provides insights into the evolution of gene families encoding plant cell wall-degrading enzymes in longhorned beetles.</title>
        <authorList>
            <person name="Shin N.R."/>
            <person name="Okamura Y."/>
            <person name="Kirsch R."/>
            <person name="Pauchet Y."/>
        </authorList>
    </citation>
    <scope>NUCLEOTIDE SEQUENCE</scope>
    <source>
        <strain evidence="2">AMC_N1</strain>
    </source>
</reference>
<protein>
    <recommendedName>
        <fullName evidence="4">Protein quiver</fullName>
    </recommendedName>
</protein>
<evidence type="ECO:0008006" key="4">
    <source>
        <dbReference type="Google" id="ProtNLM"/>
    </source>
</evidence>
<keyword evidence="1" id="KW-0732">Signal</keyword>
<sequence>MNMLNSLSCIFIALCLLKFGNCLECYSCNVTVSSNQDNPCKNVETLTKCTDPAVCLSATYSLEDPKSRVKYYSTIKSCYFAGPTACDRFLKNIRTVNSPDAKLEISENCLTCSEPGCNKSKPSAASTPVFVPSVLAVALFCCIFNKL</sequence>
<feature type="signal peptide" evidence="1">
    <location>
        <begin position="1"/>
        <end position="22"/>
    </location>
</feature>
<dbReference type="Proteomes" id="UP001162162">
    <property type="component" value="Unassembled WGS sequence"/>
</dbReference>
<feature type="chain" id="PRO_5043765287" description="Protein quiver" evidence="1">
    <location>
        <begin position="23"/>
        <end position="147"/>
    </location>
</feature>
<gene>
    <name evidence="2" type="ORF">NQ318_022444</name>
</gene>
<evidence type="ECO:0000313" key="3">
    <source>
        <dbReference type="Proteomes" id="UP001162162"/>
    </source>
</evidence>
<accession>A0AAV8Z6S7</accession>
<comment type="caution">
    <text evidence="2">The sequence shown here is derived from an EMBL/GenBank/DDBJ whole genome shotgun (WGS) entry which is preliminary data.</text>
</comment>
<dbReference type="EMBL" id="JAPWTK010000014">
    <property type="protein sequence ID" value="KAJ8959183.1"/>
    <property type="molecule type" value="Genomic_DNA"/>
</dbReference>
<name>A0AAV8Z6S7_9CUCU</name>
<evidence type="ECO:0000256" key="1">
    <source>
        <dbReference type="SAM" id="SignalP"/>
    </source>
</evidence>
<organism evidence="2 3">
    <name type="scientific">Aromia moschata</name>
    <dbReference type="NCBI Taxonomy" id="1265417"/>
    <lineage>
        <taxon>Eukaryota</taxon>
        <taxon>Metazoa</taxon>
        <taxon>Ecdysozoa</taxon>
        <taxon>Arthropoda</taxon>
        <taxon>Hexapoda</taxon>
        <taxon>Insecta</taxon>
        <taxon>Pterygota</taxon>
        <taxon>Neoptera</taxon>
        <taxon>Endopterygota</taxon>
        <taxon>Coleoptera</taxon>
        <taxon>Polyphaga</taxon>
        <taxon>Cucujiformia</taxon>
        <taxon>Chrysomeloidea</taxon>
        <taxon>Cerambycidae</taxon>
        <taxon>Cerambycinae</taxon>
        <taxon>Callichromatini</taxon>
        <taxon>Aromia</taxon>
    </lineage>
</organism>
<keyword evidence="3" id="KW-1185">Reference proteome</keyword>
<evidence type="ECO:0000313" key="2">
    <source>
        <dbReference type="EMBL" id="KAJ8959183.1"/>
    </source>
</evidence>
<dbReference type="AlphaFoldDB" id="A0AAV8Z6S7"/>